<evidence type="ECO:0000256" key="1">
    <source>
        <dbReference type="SAM" id="MobiDB-lite"/>
    </source>
</evidence>
<evidence type="ECO:0000313" key="2">
    <source>
        <dbReference type="EMBL" id="CUR54383.1"/>
    </source>
</evidence>
<protein>
    <recommendedName>
        <fullName evidence="3">DUF4192 domain-containing protein</fullName>
    </recommendedName>
</protein>
<organism evidence="2">
    <name type="scientific">metagenome</name>
    <dbReference type="NCBI Taxonomy" id="256318"/>
    <lineage>
        <taxon>unclassified sequences</taxon>
        <taxon>metagenomes</taxon>
    </lineage>
</organism>
<dbReference type="EMBL" id="CZKA01000007">
    <property type="protein sequence ID" value="CUR54383.1"/>
    <property type="molecule type" value="Genomic_DNA"/>
</dbReference>
<feature type="compositionally biased region" description="Basic and acidic residues" evidence="1">
    <location>
        <begin position="307"/>
        <end position="326"/>
    </location>
</feature>
<dbReference type="Pfam" id="PF13830">
    <property type="entry name" value="DUF4192"/>
    <property type="match status" value="1"/>
</dbReference>
<proteinExistence type="predicted"/>
<gene>
    <name evidence="2" type="ORF">NOCA2150125</name>
</gene>
<dbReference type="InterPro" id="IPR025447">
    <property type="entry name" value="DUF4192"/>
</dbReference>
<dbReference type="AlphaFoldDB" id="A0A2P2BXE4"/>
<feature type="region of interest" description="Disordered" evidence="1">
    <location>
        <begin position="307"/>
        <end position="346"/>
    </location>
</feature>
<accession>A0A2P2BXE4</accession>
<evidence type="ECO:0008006" key="3">
    <source>
        <dbReference type="Google" id="ProtNLM"/>
    </source>
</evidence>
<name>A0A2P2BXE4_9ZZZZ</name>
<reference evidence="2" key="1">
    <citation type="submission" date="2015-08" db="EMBL/GenBank/DDBJ databases">
        <authorList>
            <person name="Babu N.S."/>
            <person name="Beckwith C.J."/>
            <person name="Beseler K.G."/>
            <person name="Brison A."/>
            <person name="Carone J.V."/>
            <person name="Caskin T.P."/>
            <person name="Diamond M."/>
            <person name="Durham M.E."/>
            <person name="Foxe J.M."/>
            <person name="Go M."/>
            <person name="Henderson B.A."/>
            <person name="Jones I.B."/>
            <person name="McGettigan J.A."/>
            <person name="Micheletti S.J."/>
            <person name="Nasrallah M.E."/>
            <person name="Ortiz D."/>
            <person name="Piller C.R."/>
            <person name="Privatt S.R."/>
            <person name="Schneider S.L."/>
            <person name="Sharp S."/>
            <person name="Smith T.C."/>
            <person name="Stanton J.D."/>
            <person name="Ullery H.E."/>
            <person name="Wilson R.J."/>
            <person name="Serrano M.G."/>
            <person name="Buck G."/>
            <person name="Lee V."/>
            <person name="Wang Y."/>
            <person name="Carvalho R."/>
            <person name="Voegtly L."/>
            <person name="Shi R."/>
            <person name="Duckworth R."/>
            <person name="Johnson A."/>
            <person name="Loviza R."/>
            <person name="Walstead R."/>
            <person name="Shah Z."/>
            <person name="Kiflezghi M."/>
            <person name="Wade K."/>
            <person name="Ball S.L."/>
            <person name="Bradley K.W."/>
            <person name="Asai D.J."/>
            <person name="Bowman C.A."/>
            <person name="Russell D.A."/>
            <person name="Pope W.H."/>
            <person name="Jacobs-Sera D."/>
            <person name="Hendrix R.W."/>
            <person name="Hatfull G.F."/>
        </authorList>
    </citation>
    <scope>NUCLEOTIDE SEQUENCE</scope>
</reference>
<sequence length="346" mass="37003">MAAAASAHLDVMTLSVRSPDELVAAIPHLLGFKPEESIVLVPLRSELPIARVDLPTSTSDSDLVWSSVGSAFSRHAQPGAKVAIVCLTTNRQHADSISQDFAGRLAAIGITTPIRLWADNVDWADLATGESGPQTGLARERLAATTVLAGRSQPATSRDSLASSLVGDREPIAALLSAARAEAVRNTARFERPWAFGRLQQFHADGVRLSDADAARLVVAINSIPIRDTLWNDMTRETATSHVALWSDLTKRAPDDVRAAPASLLGFASWLNGNGAMAWCALDQVPPDRPCPLADLVAAAVQGGMHPREWESAKVPDPQRDTDRDSGLAWQRARFAQDPTRPALGT</sequence>